<feature type="compositionally biased region" description="Low complexity" evidence="3">
    <location>
        <begin position="33"/>
        <end position="42"/>
    </location>
</feature>
<dbReference type="PANTHER" id="PTHR11474:SF76">
    <property type="entry name" value="SHKT DOMAIN-CONTAINING PROTEIN"/>
    <property type="match status" value="1"/>
</dbReference>
<evidence type="ECO:0000313" key="6">
    <source>
        <dbReference type="Proteomes" id="UP000013827"/>
    </source>
</evidence>
<keyword evidence="2" id="KW-0186">Copper</keyword>
<dbReference type="SUPFAM" id="SSF48056">
    <property type="entry name" value="Di-copper centre-containing domain"/>
    <property type="match status" value="1"/>
</dbReference>
<keyword evidence="1" id="KW-0479">Metal-binding</keyword>
<evidence type="ECO:0000313" key="5">
    <source>
        <dbReference type="EnsemblProtists" id="EOD14764"/>
    </source>
</evidence>
<evidence type="ECO:0000259" key="4">
    <source>
        <dbReference type="PROSITE" id="PS00497"/>
    </source>
</evidence>
<reference evidence="6" key="1">
    <citation type="journal article" date="2013" name="Nature">
        <title>Pan genome of the phytoplankton Emiliania underpins its global distribution.</title>
        <authorList>
            <person name="Read B.A."/>
            <person name="Kegel J."/>
            <person name="Klute M.J."/>
            <person name="Kuo A."/>
            <person name="Lefebvre S.C."/>
            <person name="Maumus F."/>
            <person name="Mayer C."/>
            <person name="Miller J."/>
            <person name="Monier A."/>
            <person name="Salamov A."/>
            <person name="Young J."/>
            <person name="Aguilar M."/>
            <person name="Claverie J.M."/>
            <person name="Frickenhaus S."/>
            <person name="Gonzalez K."/>
            <person name="Herman E.K."/>
            <person name="Lin Y.C."/>
            <person name="Napier J."/>
            <person name="Ogata H."/>
            <person name="Sarno A.F."/>
            <person name="Shmutz J."/>
            <person name="Schroeder D."/>
            <person name="de Vargas C."/>
            <person name="Verret F."/>
            <person name="von Dassow P."/>
            <person name="Valentin K."/>
            <person name="Van de Peer Y."/>
            <person name="Wheeler G."/>
            <person name="Dacks J.B."/>
            <person name="Delwiche C.F."/>
            <person name="Dyhrman S.T."/>
            <person name="Glockner G."/>
            <person name="John U."/>
            <person name="Richards T."/>
            <person name="Worden A.Z."/>
            <person name="Zhang X."/>
            <person name="Grigoriev I.V."/>
            <person name="Allen A.E."/>
            <person name="Bidle K."/>
            <person name="Borodovsky M."/>
            <person name="Bowler C."/>
            <person name="Brownlee C."/>
            <person name="Cock J.M."/>
            <person name="Elias M."/>
            <person name="Gladyshev V.N."/>
            <person name="Groth M."/>
            <person name="Guda C."/>
            <person name="Hadaegh A."/>
            <person name="Iglesias-Rodriguez M.D."/>
            <person name="Jenkins J."/>
            <person name="Jones B.M."/>
            <person name="Lawson T."/>
            <person name="Leese F."/>
            <person name="Lindquist E."/>
            <person name="Lobanov A."/>
            <person name="Lomsadze A."/>
            <person name="Malik S.B."/>
            <person name="Marsh M.E."/>
            <person name="Mackinder L."/>
            <person name="Mock T."/>
            <person name="Mueller-Roeber B."/>
            <person name="Pagarete A."/>
            <person name="Parker M."/>
            <person name="Probert I."/>
            <person name="Quesneville H."/>
            <person name="Raines C."/>
            <person name="Rensing S.A."/>
            <person name="Riano-Pachon D.M."/>
            <person name="Richier S."/>
            <person name="Rokitta S."/>
            <person name="Shiraiwa Y."/>
            <person name="Soanes D.M."/>
            <person name="van der Giezen M."/>
            <person name="Wahlund T.M."/>
            <person name="Williams B."/>
            <person name="Wilson W."/>
            <person name="Wolfe G."/>
            <person name="Wurch L.L."/>
        </authorList>
    </citation>
    <scope>NUCLEOTIDE SEQUENCE</scope>
</reference>
<feature type="domain" description="Tyrosinase copper-binding" evidence="4">
    <location>
        <begin position="204"/>
        <end position="221"/>
    </location>
</feature>
<protein>
    <recommendedName>
        <fullName evidence="4">Tyrosinase copper-binding domain-containing protein</fullName>
    </recommendedName>
</protein>
<accession>A0A0D3IU29</accession>
<dbReference type="RefSeq" id="XP_005767193.1">
    <property type="nucleotide sequence ID" value="XM_005767136.1"/>
</dbReference>
<feature type="compositionally biased region" description="Pro residues" evidence="3">
    <location>
        <begin position="71"/>
        <end position="107"/>
    </location>
</feature>
<dbReference type="HOGENOM" id="CLU_439066_0_0_1"/>
<dbReference type="PaxDb" id="2903-EOD14764"/>
<dbReference type="Proteomes" id="UP000013827">
    <property type="component" value="Unassembled WGS sequence"/>
</dbReference>
<dbReference type="PANTHER" id="PTHR11474">
    <property type="entry name" value="TYROSINASE FAMILY MEMBER"/>
    <property type="match status" value="1"/>
</dbReference>
<organism evidence="5 6">
    <name type="scientific">Emiliania huxleyi (strain CCMP1516)</name>
    <dbReference type="NCBI Taxonomy" id="280463"/>
    <lineage>
        <taxon>Eukaryota</taxon>
        <taxon>Haptista</taxon>
        <taxon>Haptophyta</taxon>
        <taxon>Prymnesiophyceae</taxon>
        <taxon>Isochrysidales</taxon>
        <taxon>Noelaerhabdaceae</taxon>
        <taxon>Emiliania</taxon>
    </lineage>
</organism>
<evidence type="ECO:0000256" key="2">
    <source>
        <dbReference type="ARBA" id="ARBA00023008"/>
    </source>
</evidence>
<dbReference type="GeneID" id="17260968"/>
<evidence type="ECO:0000256" key="3">
    <source>
        <dbReference type="SAM" id="MobiDB-lite"/>
    </source>
</evidence>
<dbReference type="InterPro" id="IPR002227">
    <property type="entry name" value="Tyrosinase_Cu-bd"/>
</dbReference>
<dbReference type="EnsemblProtists" id="EOD14764">
    <property type="protein sequence ID" value="EOD14764"/>
    <property type="gene ID" value="EMIHUDRAFT_197311"/>
</dbReference>
<keyword evidence="6" id="KW-1185">Reference proteome</keyword>
<feature type="compositionally biased region" description="Pro residues" evidence="3">
    <location>
        <begin position="1"/>
        <end position="10"/>
    </location>
</feature>
<feature type="region of interest" description="Disordered" evidence="3">
    <location>
        <begin position="1"/>
        <end position="118"/>
    </location>
</feature>
<dbReference type="PRINTS" id="PR00092">
    <property type="entry name" value="TYROSINASE"/>
</dbReference>
<dbReference type="InterPro" id="IPR008922">
    <property type="entry name" value="Di-copper_centre_dom_sf"/>
</dbReference>
<reference evidence="5" key="2">
    <citation type="submission" date="2024-10" db="UniProtKB">
        <authorList>
            <consortium name="EnsemblProtists"/>
        </authorList>
    </citation>
    <scope>IDENTIFICATION</scope>
</reference>
<dbReference type="Pfam" id="PF00264">
    <property type="entry name" value="Tyrosinase"/>
    <property type="match status" value="1"/>
</dbReference>
<name>A0A0D3IU29_EMIH1</name>
<proteinExistence type="predicted"/>
<dbReference type="AlphaFoldDB" id="A0A0D3IU29"/>
<dbReference type="GO" id="GO:0016491">
    <property type="term" value="F:oxidoreductase activity"/>
    <property type="evidence" value="ECO:0007669"/>
    <property type="project" value="InterPro"/>
</dbReference>
<dbReference type="GO" id="GO:0046872">
    <property type="term" value="F:metal ion binding"/>
    <property type="evidence" value="ECO:0007669"/>
    <property type="project" value="UniProtKB-KW"/>
</dbReference>
<sequence>MDLPPKPGARPPSQRYVKARRDQEKAVNLISEAAANGASSSRARGDAARDPGPCASLKACFGNRCCLKTSPSPPPQPSPAPAPSLAPPSPAPEPPEPAPAPQPAPAKPPKKLPKPSTLISGKWKANKKWYERELSGAVVRKSAHDLTPAEEDRIVKAWLRMMESEDGVPGSSQYFRLALIHGGSEWEWTYLSKMVDPKPSFCVHGDECFPNWHRVYMLDFEQTLRCADIDLGGDGNIGLPYWDWSIKPEGKTMLPMLAQKLMAQTIGSQGQGLFPDAFLPLDRQGGQLLPREADGTPFYKTTPWSDTLDAELRQALHSDYRVGHKQDDVLDLDDHRRAALALDAAPHGSVHVALGSLGHRKPGTEMVGSVPTAAFHPTFWLHHCNVDRVYESFLVEHGHDAMKSQFEANATRHQQIAAGFPRGEWNEYEPFWSVEGHRRVMHKRYSGSDTFDSSKLGYVYSAICKPGEGRGGPRPRDLPMLATFVDVPKVNVDGSKALYVYVSDAGDGDDGGGLLGITSLFVLPTEGTVRCDNCVLNSPTCSAEVDVTEALKEAGIPRARAVLHALAFDIATQTAMTLEQAGVPPPELSSPTPVFSFQGGPGSELACESVGVLDYWGLAFLFN</sequence>
<evidence type="ECO:0000256" key="1">
    <source>
        <dbReference type="ARBA" id="ARBA00022723"/>
    </source>
</evidence>
<dbReference type="PROSITE" id="PS00497">
    <property type="entry name" value="TYROSINASE_1"/>
    <property type="match status" value="1"/>
</dbReference>
<dbReference type="Gene3D" id="1.10.1280.10">
    <property type="entry name" value="Di-copper center containing domain from catechol oxidase"/>
    <property type="match status" value="1"/>
</dbReference>
<dbReference type="InterPro" id="IPR050316">
    <property type="entry name" value="Tyrosinase/Hemocyanin"/>
</dbReference>
<dbReference type="STRING" id="2903.R1E1C7"/>
<dbReference type="KEGG" id="ehx:EMIHUDRAFT_197311"/>